<dbReference type="Proteomes" id="UP001172109">
    <property type="component" value="Unassembled WGS sequence"/>
</dbReference>
<evidence type="ECO:0000313" key="1">
    <source>
        <dbReference type="EMBL" id="MBK1929012.1"/>
    </source>
</evidence>
<dbReference type="EMBL" id="JAUJQS010000001">
    <property type="protein sequence ID" value="MDN7563047.1"/>
    <property type="molecule type" value="Genomic_DNA"/>
</dbReference>
<dbReference type="GeneID" id="93190517"/>
<evidence type="ECO:0000313" key="2">
    <source>
        <dbReference type="EMBL" id="MBO1828193.1"/>
    </source>
</evidence>
<reference evidence="2 6" key="2">
    <citation type="submission" date="2021-03" db="EMBL/GenBank/DDBJ databases">
        <title>Clinical course, treatment and visual outcome of an outbreak of Burkholderia contaminans endophthalmitis following cataract surgery.</title>
        <authorList>
            <person name="Lind C."/>
            <person name="Olsen K."/>
            <person name="Angelsen N.K."/>
            <person name="Krefting E.A."/>
            <person name="Fossen K."/>
            <person name="Gravningen K."/>
            <person name="Depoorter E."/>
            <person name="Vandamme P."/>
            <person name="Bertelsen G."/>
        </authorList>
    </citation>
    <scope>NUCLEOTIDE SEQUENCE [LARGE SCALE GENOMIC DNA]</scope>
    <source>
        <strain evidence="2 6">51242556</strain>
    </source>
</reference>
<dbReference type="SUPFAM" id="SSF159275">
    <property type="entry name" value="PA1994-like"/>
    <property type="match status" value="1"/>
</dbReference>
<dbReference type="RefSeq" id="WP_039344144.1">
    <property type="nucleotide sequence ID" value="NZ_AP018357.1"/>
</dbReference>
<sequence>MREVRWASLEGDGVEHLTFDRSGGGIVVESAVVGQRYGRAYGLAYRVECDTHWRVTHAVLKVMGGGTLELRGDGAGHWHDGSGRALPELDGCIDIDIAATPFTNSLPIGRLGLARGERQPIDVAYISTPDLKVTPVKQAYACLEPGRRYRYEGIFRDFTAEMEIDDDGLVVDYETLFRRLPAPAPAVR</sequence>
<dbReference type="EMBL" id="CP090641">
    <property type="protein sequence ID" value="WFN20956.1"/>
    <property type="molecule type" value="Genomic_DNA"/>
</dbReference>
<evidence type="ECO:0000313" key="3">
    <source>
        <dbReference type="EMBL" id="MDN7563047.1"/>
    </source>
</evidence>
<dbReference type="Pfam" id="PF06475">
    <property type="entry name" value="Glycolipid_bind"/>
    <property type="match status" value="1"/>
</dbReference>
<organism evidence="1 5">
    <name type="scientific">Burkholderia contaminans</name>
    <dbReference type="NCBI Taxonomy" id="488447"/>
    <lineage>
        <taxon>Bacteria</taxon>
        <taxon>Pseudomonadati</taxon>
        <taxon>Pseudomonadota</taxon>
        <taxon>Betaproteobacteria</taxon>
        <taxon>Burkholderiales</taxon>
        <taxon>Burkholderiaceae</taxon>
        <taxon>Burkholderia</taxon>
        <taxon>Burkholderia cepacia complex</taxon>
    </lineage>
</organism>
<dbReference type="InterPro" id="IPR009467">
    <property type="entry name" value="Glycolipid-bd_prot_put"/>
</dbReference>
<reference evidence="1" key="1">
    <citation type="submission" date="2021-01" db="EMBL/GenBank/DDBJ databases">
        <title>Outbreak of Burkholderia contaminns endophthalmitis traced to a clinical ventilation system.</title>
        <authorList>
            <person name="Lipuma J."/>
            <person name="Spilker T."/>
            <person name="Kratholm J."/>
        </authorList>
    </citation>
    <scope>NUCLEOTIDE SEQUENCE</scope>
    <source>
        <strain evidence="1">HI4954</strain>
    </source>
</reference>
<dbReference type="EMBL" id="JAGEMX010000001">
    <property type="protein sequence ID" value="MBO1828193.1"/>
    <property type="molecule type" value="Genomic_DNA"/>
</dbReference>
<reference evidence="3" key="4">
    <citation type="submission" date="2023-07" db="EMBL/GenBank/DDBJ databases">
        <title>A collection of bacterial strains from the Burkholderia cepacia Research Laboratory and Repository.</title>
        <authorList>
            <person name="Lipuma J."/>
            <person name="Spilker T."/>
            <person name="Caverly L."/>
        </authorList>
    </citation>
    <scope>NUCLEOTIDE SEQUENCE</scope>
    <source>
        <strain evidence="3">AU44979</strain>
    </source>
</reference>
<dbReference type="OrthoDB" id="9814791at2"/>
<evidence type="ECO:0000313" key="7">
    <source>
        <dbReference type="Proteomes" id="UP001220209"/>
    </source>
</evidence>
<dbReference type="Proteomes" id="UP000664048">
    <property type="component" value="Unassembled WGS sequence"/>
</dbReference>
<evidence type="ECO:0000313" key="5">
    <source>
        <dbReference type="Proteomes" id="UP000611459"/>
    </source>
</evidence>
<dbReference type="Proteomes" id="UP000611459">
    <property type="component" value="Unassembled WGS sequence"/>
</dbReference>
<gene>
    <name evidence="2" type="ORF">J4M89_02235</name>
    <name evidence="1" type="ORF">JIN94_03875</name>
    <name evidence="4" type="ORF">LXE91_19840</name>
    <name evidence="3" type="ORF">QZM56_00840</name>
</gene>
<dbReference type="AlphaFoldDB" id="A0A1E3FSS5"/>
<dbReference type="Proteomes" id="UP001220209">
    <property type="component" value="Chromosome 2"/>
</dbReference>
<evidence type="ECO:0000313" key="4">
    <source>
        <dbReference type="EMBL" id="WFN20956.1"/>
    </source>
</evidence>
<keyword evidence="6" id="KW-1185">Reference proteome</keyword>
<reference evidence="4 7" key="3">
    <citation type="submission" date="2021-12" db="EMBL/GenBank/DDBJ databases">
        <title>Genomic and phenotypic characterization of three Burkholderia contaminans isolates recovered from different sources.</title>
        <authorList>
            <person name="Lopez De Volder A."/>
            <person name="Fan Y."/>
            <person name="Nunvar J."/>
            <person name="Herrera T."/>
            <person name="Timp W."/>
            <person name="Degrossi J."/>
        </authorList>
    </citation>
    <scope>NUCLEOTIDE SEQUENCE [LARGE SCALE GENOMIC DNA]</scope>
    <source>
        <strain evidence="4 7">LMG 23361</strain>
    </source>
</reference>
<protein>
    <submittedName>
        <fullName evidence="1">Glycolipid-binding domain-containing protein</fullName>
    </submittedName>
</protein>
<dbReference type="EMBL" id="JAENIB010000001">
    <property type="protein sequence ID" value="MBK1929012.1"/>
    <property type="molecule type" value="Genomic_DNA"/>
</dbReference>
<evidence type="ECO:0000313" key="6">
    <source>
        <dbReference type="Proteomes" id="UP000664048"/>
    </source>
</evidence>
<accession>A0A1E3FSS5</accession>
<proteinExistence type="predicted"/>
<name>A0A1E3FSS5_9BURK</name>